<feature type="repeat" description="PPR" evidence="3">
    <location>
        <begin position="289"/>
        <end position="323"/>
    </location>
</feature>
<reference evidence="4" key="1">
    <citation type="journal article" date="2023" name="Plant J.">
        <title>The genome of the king protea, Protea cynaroides.</title>
        <authorList>
            <person name="Chang J."/>
            <person name="Duong T.A."/>
            <person name="Schoeman C."/>
            <person name="Ma X."/>
            <person name="Roodt D."/>
            <person name="Barker N."/>
            <person name="Li Z."/>
            <person name="Van de Peer Y."/>
            <person name="Mizrachi E."/>
        </authorList>
    </citation>
    <scope>NUCLEOTIDE SEQUENCE</scope>
    <source>
        <tissue evidence="4">Young leaves</tissue>
    </source>
</reference>
<feature type="repeat" description="PPR" evidence="3">
    <location>
        <begin position="219"/>
        <end position="253"/>
    </location>
</feature>
<evidence type="ECO:0000313" key="5">
    <source>
        <dbReference type="Proteomes" id="UP001141806"/>
    </source>
</evidence>
<dbReference type="FunFam" id="1.25.40.10:FF:000470">
    <property type="entry name" value="Pentatricopeptide repeat-containing protein At5g66520"/>
    <property type="match status" value="1"/>
</dbReference>
<dbReference type="AlphaFoldDB" id="A0A9Q0R2E4"/>
<proteinExistence type="inferred from homology"/>
<dbReference type="GO" id="GO:0009451">
    <property type="term" value="P:RNA modification"/>
    <property type="evidence" value="ECO:0007669"/>
    <property type="project" value="InterPro"/>
</dbReference>
<organism evidence="4 5">
    <name type="scientific">Protea cynaroides</name>
    <dbReference type="NCBI Taxonomy" id="273540"/>
    <lineage>
        <taxon>Eukaryota</taxon>
        <taxon>Viridiplantae</taxon>
        <taxon>Streptophyta</taxon>
        <taxon>Embryophyta</taxon>
        <taxon>Tracheophyta</taxon>
        <taxon>Spermatophyta</taxon>
        <taxon>Magnoliopsida</taxon>
        <taxon>Proteales</taxon>
        <taxon>Proteaceae</taxon>
        <taxon>Protea</taxon>
    </lineage>
</organism>
<dbReference type="EMBL" id="JAMYWD010000001">
    <property type="protein sequence ID" value="KAJ4980564.1"/>
    <property type="molecule type" value="Genomic_DNA"/>
</dbReference>
<sequence length="550" mass="60874">MQPCCSAIPSPSSSISSFISEHPSLSMLEKRCTTMSDLHKLHAHLIKTGLVKHPIAASRVLAFCATSPAGNIDYAYLVFSQIQNPNLFAWNTIIRGFSKSSTPQLSISLFMDMLQFSPIEPHRLTYPSLFKAYAQMGLAHDGAQLHGRILKLGLQSDPFVLNTIIFMYANCGHLIEACLLFDEDSNFDVVAWNSMIMGLAKSGQIDESRKLFDEMPMRSRVSWNSMISGYVRNGRLKEALDLFHLMQKERINPDEFTLVSLLSACSCLGALGQGEWIHAYIEKNKINVNTIVSTAIVDMYCKCGRIDKALRVFETIPNKGLSCWNSMILGLAMNGCGKEAIQLFSRLQSSDLRPDDVSFLGVLTACNHSGLVNEGKEFFSLMTGTYKIKPTIKHYGCMVDVLGRAGLLNEAEELIRDIPVNSDAIIWSSLLSACRTHGNIEMGKRVAKTVIELDSTDSGSYILLSNVYATAGHFTDAVNTRLSMKEKHIRREPGCSLIEVNGVVYEFMAGGRLHPQAREIHSLLVGLSSNLRESGYVEHGPSDVTNSLRE</sequence>
<dbReference type="Pfam" id="PF20431">
    <property type="entry name" value="E_motif"/>
    <property type="match status" value="1"/>
</dbReference>
<evidence type="ECO:0008006" key="6">
    <source>
        <dbReference type="Google" id="ProtNLM"/>
    </source>
</evidence>
<evidence type="ECO:0000256" key="1">
    <source>
        <dbReference type="ARBA" id="ARBA00006643"/>
    </source>
</evidence>
<dbReference type="InterPro" id="IPR002885">
    <property type="entry name" value="PPR_rpt"/>
</dbReference>
<dbReference type="OrthoDB" id="1882346at2759"/>
<accession>A0A9Q0R2E4</accession>
<dbReference type="PANTHER" id="PTHR47926:SF436">
    <property type="entry name" value="PENTATRICOPEPTIDE REPEAT-CONTAINING PROTEIN ELI1, CHLOROPLASTIC-LIKE ISOFORM X2"/>
    <property type="match status" value="1"/>
</dbReference>
<evidence type="ECO:0000256" key="3">
    <source>
        <dbReference type="PROSITE-ProRule" id="PRU00708"/>
    </source>
</evidence>
<dbReference type="InterPro" id="IPR046848">
    <property type="entry name" value="E_motif"/>
</dbReference>
<evidence type="ECO:0000313" key="4">
    <source>
        <dbReference type="EMBL" id="KAJ4980564.1"/>
    </source>
</evidence>
<dbReference type="PROSITE" id="PS51375">
    <property type="entry name" value="PPR"/>
    <property type="match status" value="3"/>
</dbReference>
<dbReference type="FunFam" id="1.25.40.10:FF:000333">
    <property type="entry name" value="Pentatricopeptide repeat-containing protein"/>
    <property type="match status" value="1"/>
</dbReference>
<dbReference type="PANTHER" id="PTHR47926">
    <property type="entry name" value="PENTATRICOPEPTIDE REPEAT-CONTAINING PROTEIN"/>
    <property type="match status" value="1"/>
</dbReference>
<dbReference type="GO" id="GO:0003729">
    <property type="term" value="F:mRNA binding"/>
    <property type="evidence" value="ECO:0007669"/>
    <property type="project" value="UniProtKB-ARBA"/>
</dbReference>
<protein>
    <recommendedName>
        <fullName evidence="6">Pentatricopeptide repeat-containing protein</fullName>
    </recommendedName>
</protein>
<keyword evidence="5" id="KW-1185">Reference proteome</keyword>
<dbReference type="NCBIfam" id="TIGR00756">
    <property type="entry name" value="PPR"/>
    <property type="match status" value="4"/>
</dbReference>
<dbReference type="FunFam" id="1.25.40.10:FF:000690">
    <property type="entry name" value="Pentatricopeptide repeat-containing protein"/>
    <property type="match status" value="1"/>
</dbReference>
<gene>
    <name evidence="4" type="ORF">NE237_031401</name>
</gene>
<name>A0A9Q0R2E4_9MAGN</name>
<keyword evidence="2" id="KW-0677">Repeat</keyword>
<dbReference type="Pfam" id="PF13041">
    <property type="entry name" value="PPR_2"/>
    <property type="match status" value="1"/>
</dbReference>
<dbReference type="InterPro" id="IPR011990">
    <property type="entry name" value="TPR-like_helical_dom_sf"/>
</dbReference>
<feature type="repeat" description="PPR" evidence="3">
    <location>
        <begin position="188"/>
        <end position="218"/>
    </location>
</feature>
<evidence type="ECO:0000256" key="2">
    <source>
        <dbReference type="ARBA" id="ARBA00022737"/>
    </source>
</evidence>
<dbReference type="InterPro" id="IPR046960">
    <property type="entry name" value="PPR_At4g14850-like_plant"/>
</dbReference>
<comment type="caution">
    <text evidence="4">The sequence shown here is derived from an EMBL/GenBank/DDBJ whole genome shotgun (WGS) entry which is preliminary data.</text>
</comment>
<comment type="similarity">
    <text evidence="1">Belongs to the PPR family. PCMP-H subfamily.</text>
</comment>
<dbReference type="Proteomes" id="UP001141806">
    <property type="component" value="Unassembled WGS sequence"/>
</dbReference>
<dbReference type="Gene3D" id="1.25.40.10">
    <property type="entry name" value="Tetratricopeptide repeat domain"/>
    <property type="match status" value="3"/>
</dbReference>
<dbReference type="Pfam" id="PF01535">
    <property type="entry name" value="PPR"/>
    <property type="match status" value="6"/>
</dbReference>